<feature type="non-terminal residue" evidence="1">
    <location>
        <position position="1"/>
    </location>
</feature>
<accession>A0ABD2B1N0</accession>
<dbReference type="AlphaFoldDB" id="A0ABD2B1N0"/>
<organism evidence="1 2">
    <name type="scientific">Vespula squamosa</name>
    <name type="common">Southern yellow jacket</name>
    <name type="synonym">Wasp</name>
    <dbReference type="NCBI Taxonomy" id="30214"/>
    <lineage>
        <taxon>Eukaryota</taxon>
        <taxon>Metazoa</taxon>
        <taxon>Ecdysozoa</taxon>
        <taxon>Arthropoda</taxon>
        <taxon>Hexapoda</taxon>
        <taxon>Insecta</taxon>
        <taxon>Pterygota</taxon>
        <taxon>Neoptera</taxon>
        <taxon>Endopterygota</taxon>
        <taxon>Hymenoptera</taxon>
        <taxon>Apocrita</taxon>
        <taxon>Aculeata</taxon>
        <taxon>Vespoidea</taxon>
        <taxon>Vespidae</taxon>
        <taxon>Vespinae</taxon>
        <taxon>Vespula</taxon>
    </lineage>
</organism>
<proteinExistence type="predicted"/>
<name>A0ABD2B1N0_VESSQ</name>
<dbReference type="Proteomes" id="UP001607302">
    <property type="component" value="Unassembled WGS sequence"/>
</dbReference>
<sequence>YTKHVSRVPADSRVLYYQALFLSLSYTYQGAATATAAAAAATTSENEATVATGYSNTCPFNAIPSEVQYVKLSLIIRAVIGESLDITKRQDVLRREYVSGF</sequence>
<evidence type="ECO:0000313" key="1">
    <source>
        <dbReference type="EMBL" id="KAL2726620.1"/>
    </source>
</evidence>
<gene>
    <name evidence="1" type="ORF">V1478_006898</name>
</gene>
<evidence type="ECO:0000313" key="2">
    <source>
        <dbReference type="Proteomes" id="UP001607302"/>
    </source>
</evidence>
<comment type="caution">
    <text evidence="1">The sequence shown here is derived from an EMBL/GenBank/DDBJ whole genome shotgun (WGS) entry which is preliminary data.</text>
</comment>
<keyword evidence="2" id="KW-1185">Reference proteome</keyword>
<dbReference type="EMBL" id="JAUDFV010000133">
    <property type="protein sequence ID" value="KAL2726620.1"/>
    <property type="molecule type" value="Genomic_DNA"/>
</dbReference>
<reference evidence="1 2" key="1">
    <citation type="journal article" date="2024" name="Ann. Entomol. Soc. Am.">
        <title>Genomic analyses of the southern and eastern yellowjacket wasps (Hymenoptera: Vespidae) reveal evolutionary signatures of social life.</title>
        <authorList>
            <person name="Catto M.A."/>
            <person name="Caine P.B."/>
            <person name="Orr S.E."/>
            <person name="Hunt B.G."/>
            <person name="Goodisman M.A.D."/>
        </authorList>
    </citation>
    <scope>NUCLEOTIDE SEQUENCE [LARGE SCALE GENOMIC DNA]</scope>
    <source>
        <strain evidence="1">233</strain>
        <tissue evidence="1">Head and thorax</tissue>
    </source>
</reference>
<protein>
    <submittedName>
        <fullName evidence="1">Uncharacterized protein</fullName>
    </submittedName>
</protein>